<reference evidence="1 2" key="1">
    <citation type="submission" date="2012-06" db="EMBL/GenBank/DDBJ databases">
        <title>Finished chromosome of genome of Cylindrospermum stagnale PCC 7417.</title>
        <authorList>
            <consortium name="US DOE Joint Genome Institute"/>
            <person name="Gugger M."/>
            <person name="Coursin T."/>
            <person name="Rippka R."/>
            <person name="Tandeau De Marsac N."/>
            <person name="Huntemann M."/>
            <person name="Wei C.-L."/>
            <person name="Han J."/>
            <person name="Detter J.C."/>
            <person name="Han C."/>
            <person name="Tapia R."/>
            <person name="Chen A."/>
            <person name="Kyrpides N."/>
            <person name="Mavromatis K."/>
            <person name="Markowitz V."/>
            <person name="Szeto E."/>
            <person name="Ivanova N."/>
            <person name="Pagani I."/>
            <person name="Pati A."/>
            <person name="Goodwin L."/>
            <person name="Nordberg H.P."/>
            <person name="Cantor M.N."/>
            <person name="Hua S.X."/>
            <person name="Woyke T."/>
            <person name="Kerfeld C.A."/>
        </authorList>
    </citation>
    <scope>NUCLEOTIDE SEQUENCE [LARGE SCALE GENOMIC DNA]</scope>
    <source>
        <strain evidence="1 2">PCC 7417</strain>
    </source>
</reference>
<evidence type="ECO:0000313" key="1">
    <source>
        <dbReference type="EMBL" id="AFZ27352.1"/>
    </source>
</evidence>
<dbReference type="HOGENOM" id="CLU_1303224_0_0_3"/>
<name>K9X6T2_9NOST</name>
<keyword evidence="2" id="KW-1185">Reference proteome</keyword>
<proteinExistence type="predicted"/>
<dbReference type="AlphaFoldDB" id="K9X6T2"/>
<gene>
    <name evidence="1" type="ORF">Cylst_5327</name>
</gene>
<protein>
    <submittedName>
        <fullName evidence="1">Uncharacterized protein</fullName>
    </submittedName>
</protein>
<accession>K9X6T2</accession>
<sequence>MQRLGRKAKQSAYKNVINRIINNMLPSKYVMFTLSLLTTVVLAANSLNMADAATKFNGIKIAGLKQNNQNYIGLRYKDIPRGLKSISGWIVGDINASRVYGISRIVKGNQEMLWFQFIFTDSQGKANYQVIDVLNLPKLSKSETLIGGPAFACLLRGVRDLEIITVIARSQYQDTQYLRQIKKAWRANRKSNKFEEISTRNIACENPAWGL</sequence>
<dbReference type="Proteomes" id="UP000010475">
    <property type="component" value="Chromosome"/>
</dbReference>
<evidence type="ECO:0000313" key="2">
    <source>
        <dbReference type="Proteomes" id="UP000010475"/>
    </source>
</evidence>
<dbReference type="EMBL" id="CP003642">
    <property type="protein sequence ID" value="AFZ27352.1"/>
    <property type="molecule type" value="Genomic_DNA"/>
</dbReference>
<organism evidence="1 2">
    <name type="scientific">Cylindrospermum stagnale PCC 7417</name>
    <dbReference type="NCBI Taxonomy" id="56107"/>
    <lineage>
        <taxon>Bacteria</taxon>
        <taxon>Bacillati</taxon>
        <taxon>Cyanobacteriota</taxon>
        <taxon>Cyanophyceae</taxon>
        <taxon>Nostocales</taxon>
        <taxon>Nostocaceae</taxon>
        <taxon>Cylindrospermum</taxon>
    </lineage>
</organism>
<dbReference type="KEGG" id="csg:Cylst_5327"/>